<dbReference type="STRING" id="624147.SAMN04487970_106116"/>
<keyword evidence="1" id="KW-0732">Signal</keyword>
<reference evidence="4" key="1">
    <citation type="submission" date="2016-10" db="EMBL/GenBank/DDBJ databases">
        <authorList>
            <person name="Varghese N."/>
            <person name="Submissions S."/>
        </authorList>
    </citation>
    <scope>NUCLEOTIDE SEQUENCE [LARGE SCALE GENOMIC DNA]</scope>
    <source>
        <strain evidence="4">CGMCC 1.8946</strain>
    </source>
</reference>
<dbReference type="InterPro" id="IPR038637">
    <property type="entry name" value="NPCBM_sf"/>
</dbReference>
<dbReference type="Gene3D" id="2.60.120.1060">
    <property type="entry name" value="NPCBM/NEW2 domain"/>
    <property type="match status" value="1"/>
</dbReference>
<dbReference type="InterPro" id="IPR008979">
    <property type="entry name" value="Galactose-bd-like_sf"/>
</dbReference>
<dbReference type="InterPro" id="IPR036582">
    <property type="entry name" value="Mao_N_sf"/>
</dbReference>
<dbReference type="RefSeq" id="WP_090676460.1">
    <property type="nucleotide sequence ID" value="NZ_FMTT01000061.1"/>
</dbReference>
<dbReference type="SUPFAM" id="SSF55383">
    <property type="entry name" value="Copper amine oxidase, domain N"/>
    <property type="match status" value="1"/>
</dbReference>
<evidence type="ECO:0000259" key="2">
    <source>
        <dbReference type="SMART" id="SM00776"/>
    </source>
</evidence>
<dbReference type="InterPro" id="IPR012854">
    <property type="entry name" value="Cu_amine_oxidase-like_N"/>
</dbReference>
<organism evidence="3 4">
    <name type="scientific">Paenibacillus tianmuensis</name>
    <dbReference type="NCBI Taxonomy" id="624147"/>
    <lineage>
        <taxon>Bacteria</taxon>
        <taxon>Bacillati</taxon>
        <taxon>Bacillota</taxon>
        <taxon>Bacilli</taxon>
        <taxon>Bacillales</taxon>
        <taxon>Paenibacillaceae</taxon>
        <taxon>Paenibacillus</taxon>
    </lineage>
</organism>
<gene>
    <name evidence="3" type="ORF">SAMN04487970_106116</name>
</gene>
<proteinExistence type="predicted"/>
<evidence type="ECO:0000256" key="1">
    <source>
        <dbReference type="SAM" id="SignalP"/>
    </source>
</evidence>
<accession>A0A1G4TRK0</accession>
<evidence type="ECO:0000313" key="3">
    <source>
        <dbReference type="EMBL" id="SCW83375.1"/>
    </source>
</evidence>
<dbReference type="EMBL" id="FMTT01000061">
    <property type="protein sequence ID" value="SCW83375.1"/>
    <property type="molecule type" value="Genomic_DNA"/>
</dbReference>
<dbReference type="InterPro" id="IPR013222">
    <property type="entry name" value="Glyco_hyd_98_carb-bd"/>
</dbReference>
<feature type="signal peptide" evidence="1">
    <location>
        <begin position="1"/>
        <end position="27"/>
    </location>
</feature>
<feature type="chain" id="PRO_5011573894" evidence="1">
    <location>
        <begin position="28"/>
        <end position="229"/>
    </location>
</feature>
<feature type="domain" description="Glycosyl hydrolase family 98 putative carbohydrate-binding module" evidence="2">
    <location>
        <begin position="101"/>
        <end position="228"/>
    </location>
</feature>
<dbReference type="SMART" id="SM00776">
    <property type="entry name" value="NPCBM"/>
    <property type="match status" value="1"/>
</dbReference>
<keyword evidence="4" id="KW-1185">Reference proteome</keyword>
<dbReference type="SUPFAM" id="SSF49785">
    <property type="entry name" value="Galactose-binding domain-like"/>
    <property type="match status" value="1"/>
</dbReference>
<dbReference type="Proteomes" id="UP000198601">
    <property type="component" value="Unassembled WGS sequence"/>
</dbReference>
<evidence type="ECO:0000313" key="4">
    <source>
        <dbReference type="Proteomes" id="UP000198601"/>
    </source>
</evidence>
<dbReference type="Pfam" id="PF08305">
    <property type="entry name" value="NPCBM"/>
    <property type="match status" value="1"/>
</dbReference>
<sequence>MKPNYTTKHLVISFLCGSIFFSGLTFAASQNIEVSFEKLKFIINGVDKTSSDGQFDNNGTKVPASFIYDGTTYIPMRMVSNMLGKSIDWDGKNQAVIIGSSIGEGDYLSDLPVASKKAINELAISVNKEMVMQGQKYNKGIMLGVASSVTYNLNGKYNGLSFLLGVNNDIGANTLEVYGDGKKIFSQDIMNGSKPKDVNIDVTGVNQLQLVATSSMFQLNIVNPYVTTK</sequence>
<dbReference type="Pfam" id="PF07833">
    <property type="entry name" value="Cu_amine_oxidN1"/>
    <property type="match status" value="1"/>
</dbReference>
<name>A0A1G4TRK0_9BACL</name>
<dbReference type="AlphaFoldDB" id="A0A1G4TRK0"/>
<protein>
    <submittedName>
        <fullName evidence="3">Copper amine oxidase N-terminal domain-containing protein</fullName>
    </submittedName>
</protein>
<dbReference type="OrthoDB" id="366502at2"/>